<keyword evidence="1" id="KW-0812">Transmembrane</keyword>
<reference evidence="3 4" key="1">
    <citation type="submission" date="2019-03" db="EMBL/GenBank/DDBJ databases">
        <authorList>
            <person name="Jensen L."/>
            <person name="Storgaard J."/>
            <person name="Sulaj E."/>
            <person name="Schramm A."/>
            <person name="Marshall I.P.G."/>
        </authorList>
    </citation>
    <scope>NUCLEOTIDE SEQUENCE [LARGE SCALE GENOMIC DNA]</scope>
    <source>
        <strain evidence="3 4">2017H2G3</strain>
    </source>
</reference>
<proteinExistence type="predicted"/>
<organism evidence="3 4">
    <name type="scientific">Cytobacillus praedii</name>
    <dbReference type="NCBI Taxonomy" id="1742358"/>
    <lineage>
        <taxon>Bacteria</taxon>
        <taxon>Bacillati</taxon>
        <taxon>Bacillota</taxon>
        <taxon>Bacilli</taxon>
        <taxon>Bacillales</taxon>
        <taxon>Bacillaceae</taxon>
        <taxon>Cytobacillus</taxon>
    </lineage>
</organism>
<feature type="transmembrane region" description="Helical" evidence="1">
    <location>
        <begin position="280"/>
        <end position="299"/>
    </location>
</feature>
<feature type="transmembrane region" description="Helical" evidence="1">
    <location>
        <begin position="113"/>
        <end position="138"/>
    </location>
</feature>
<feature type="domain" description="DUF6449" evidence="2">
    <location>
        <begin position="427"/>
        <end position="545"/>
    </location>
</feature>
<accession>A0A4R1AR12</accession>
<evidence type="ECO:0000259" key="2">
    <source>
        <dbReference type="Pfam" id="PF20047"/>
    </source>
</evidence>
<comment type="caution">
    <text evidence="3">The sequence shown here is derived from an EMBL/GenBank/DDBJ whole genome shotgun (WGS) entry which is preliminary data.</text>
</comment>
<protein>
    <recommendedName>
        <fullName evidence="2">DUF6449 domain-containing protein</fullName>
    </recommendedName>
</protein>
<gene>
    <name evidence="3" type="ORF">E0Y62_20015</name>
</gene>
<dbReference type="Proteomes" id="UP000293846">
    <property type="component" value="Unassembled WGS sequence"/>
</dbReference>
<dbReference type="Pfam" id="PF20047">
    <property type="entry name" value="DUF6449"/>
    <property type="match status" value="1"/>
</dbReference>
<feature type="transmembrane region" description="Helical" evidence="1">
    <location>
        <begin position="27"/>
        <end position="50"/>
    </location>
</feature>
<dbReference type="EMBL" id="SJTH01000035">
    <property type="protein sequence ID" value="TCJ02325.1"/>
    <property type="molecule type" value="Genomic_DNA"/>
</dbReference>
<dbReference type="OrthoDB" id="1706490at2"/>
<sequence>MKWGMLVMQSKISLVNKEIRKTILRSVGWVAIVHFLGLIFAIPLEILMTATGEQRQYIRAESLFYFHFEIQAVLNIGIPVILAVFLFRFLQVKSYSDFMHSLPIKRDSLFHQFALTGIVILIMPVLLIAIIVSVLYNPLNLAEFFTWTDIFKWIGITIMFNLLVFLAGVFTGMISGISAVQGILTYIFLLLPMGLLILLGYNLPFYLYGFADRYVLESKIEAFSPLVALSQVSFRPLGAIEISIYCALILILYGLSLWVYKNRKLEAVTQSLVFPLLKPIFKYGMTFCTMLLGGLYFGIMEGNSTWLIVGYVLGAMLGYFVAEMVLQKSWRIIIHIKGLIIYAGVMALLVFLFQFDFTQFEKKVPDLSEIERIHLSDNSYLYSDNEDAFFLSTADNMDLIRRLHKDIIANKNNNALSNNNEHAFIVYELKNGKKLVRDYSIDKKKFAHFYKLIHESDEYKRVTNGIFKVKEDQIEKITIRPYGPIEKKAVIVDPIDMKEAIAVLKDEINASTYEETIDNRDPLASIEIRQKNEKTVGLEWRISYKLFEEWLDKKGLLDQAKVTAADISYAYIVDTNDLEINFVQGYSYEEIFEQMSKLGRAIKVTDKKRLEESLVNTSVMDDGPYMIGYYYKADGSIEIKSFQAENIPDYVQQYFK</sequence>
<feature type="transmembrane region" description="Helical" evidence="1">
    <location>
        <begin position="338"/>
        <end position="355"/>
    </location>
</feature>
<feature type="transmembrane region" description="Helical" evidence="1">
    <location>
        <begin position="70"/>
        <end position="92"/>
    </location>
</feature>
<name>A0A4R1AR12_9BACI</name>
<evidence type="ECO:0000256" key="1">
    <source>
        <dbReference type="SAM" id="Phobius"/>
    </source>
</evidence>
<feature type="transmembrane region" description="Helical" evidence="1">
    <location>
        <begin position="183"/>
        <end position="203"/>
    </location>
</feature>
<feature type="transmembrane region" description="Helical" evidence="1">
    <location>
        <begin position="305"/>
        <end position="326"/>
    </location>
</feature>
<dbReference type="STRING" id="1742358.GCA_001439605_02646"/>
<keyword evidence="4" id="KW-1185">Reference proteome</keyword>
<feature type="transmembrane region" description="Helical" evidence="1">
    <location>
        <begin position="242"/>
        <end position="260"/>
    </location>
</feature>
<feature type="transmembrane region" description="Helical" evidence="1">
    <location>
        <begin position="150"/>
        <end position="171"/>
    </location>
</feature>
<dbReference type="AlphaFoldDB" id="A0A4R1AR12"/>
<evidence type="ECO:0000313" key="4">
    <source>
        <dbReference type="Proteomes" id="UP000293846"/>
    </source>
</evidence>
<evidence type="ECO:0000313" key="3">
    <source>
        <dbReference type="EMBL" id="TCJ02325.1"/>
    </source>
</evidence>
<dbReference type="InterPro" id="IPR045611">
    <property type="entry name" value="DUF6449"/>
</dbReference>
<keyword evidence="1" id="KW-1133">Transmembrane helix</keyword>
<keyword evidence="1" id="KW-0472">Membrane</keyword>